<evidence type="ECO:0000313" key="4">
    <source>
        <dbReference type="Proteomes" id="UP000596742"/>
    </source>
</evidence>
<dbReference type="OrthoDB" id="10258312at2759"/>
<feature type="region of interest" description="Disordered" evidence="2">
    <location>
        <begin position="585"/>
        <end position="619"/>
    </location>
</feature>
<evidence type="ECO:0000256" key="2">
    <source>
        <dbReference type="SAM" id="MobiDB-lite"/>
    </source>
</evidence>
<feature type="compositionally biased region" description="Basic and acidic residues" evidence="2">
    <location>
        <begin position="30"/>
        <end position="39"/>
    </location>
</feature>
<feature type="coiled-coil region" evidence="1">
    <location>
        <begin position="186"/>
        <end position="227"/>
    </location>
</feature>
<evidence type="ECO:0000313" key="3">
    <source>
        <dbReference type="EMBL" id="VDI17022.1"/>
    </source>
</evidence>
<evidence type="ECO:0008006" key="5">
    <source>
        <dbReference type="Google" id="ProtNLM"/>
    </source>
</evidence>
<proteinExistence type="predicted"/>
<dbReference type="GO" id="GO:1905515">
    <property type="term" value="P:non-motile cilium assembly"/>
    <property type="evidence" value="ECO:0007669"/>
    <property type="project" value="TreeGrafter"/>
</dbReference>
<dbReference type="Gene3D" id="1.20.5.170">
    <property type="match status" value="1"/>
</dbReference>
<feature type="coiled-coil region" evidence="1">
    <location>
        <begin position="120"/>
        <end position="161"/>
    </location>
</feature>
<gene>
    <name evidence="3" type="ORF">MGAL_10B092245B</name>
</gene>
<feature type="compositionally biased region" description="Polar residues" evidence="2">
    <location>
        <begin position="492"/>
        <end position="506"/>
    </location>
</feature>
<dbReference type="PANTHER" id="PTHR31935">
    <property type="entry name" value="COILED-COIL DOMAIN-CONTAINING PROTEIN 13"/>
    <property type="match status" value="1"/>
</dbReference>
<reference evidence="3" key="1">
    <citation type="submission" date="2018-11" db="EMBL/GenBank/DDBJ databases">
        <authorList>
            <person name="Alioto T."/>
            <person name="Alioto T."/>
        </authorList>
    </citation>
    <scope>NUCLEOTIDE SEQUENCE</scope>
</reference>
<accession>A0A8B6D913</accession>
<sequence>MESETSETLKKQFQLLQEQQQKKLQRRKQKKEEKSKEKSIVNTSNAFGVDDDLNLTLADPVPKGSGYVSEELVQHLNNQIREVKDENGRLYRLLSEKDFEIRNLKKKREEDEAAGGKVTNEAAATKIVELSKKVRELTAELQSEKTKVKQYGKKCMELQNQISNIPGETRSMLGSAISLNSQLDEKKENEVDVKGLQDKLRHTENKMSEYRIQCSTLKNEIKMAQKVLQQEIGTENISIQSLMNQQSSWRGRAQQIISLQQKVEELKGKLENSKPKEYDLEREMLGNSSARKRTGDDRHREQLRKIDKEKKEAQERAANEFKALESDHENLKKKLDAAKSRNSVLSKEIKSFKQQMQTMVQKGQHDDELIEALMLQQAQLQKMLEQTSETKTLTEVDSREKVKQMEMKKQHDNNIVQQLKIIVAEKETKVHALEDEIKQLKLNHLQKAQMENANMLFQPSNRPQSSNDNVELEFRLSSVTPTESRMSDRPPTVNSMLDSARSQSRKSLVREPSFSVNNLDKRAVNELTYQCQEYKTLMQVADVEREKLSELVQILQKRSDESTQKVADVQNELINQRKKNALLEKQIGKSKIEQSSKSKGDGLPSRSKKQSGRASSVNVASSIRDSAVFGEMDEDDLPQNMNLDELVTTLEIQKDEIDSLKGTLKNTLKAKEEDLRMYSQMMEETKTVFLQALKQFKENDQGT</sequence>
<comment type="caution">
    <text evidence="3">The sequence shown here is derived from an EMBL/GenBank/DDBJ whole genome shotgun (WGS) entry which is preliminary data.</text>
</comment>
<dbReference type="GO" id="GO:0031122">
    <property type="term" value="P:cytoplasmic microtubule organization"/>
    <property type="evidence" value="ECO:0007669"/>
    <property type="project" value="TreeGrafter"/>
</dbReference>
<feature type="compositionally biased region" description="Basic and acidic residues" evidence="2">
    <location>
        <begin position="586"/>
        <end position="600"/>
    </location>
</feature>
<protein>
    <recommendedName>
        <fullName evidence="5">Coiled-coil domain-containing protein 13</fullName>
    </recommendedName>
</protein>
<feature type="coiled-coil region" evidence="1">
    <location>
        <begin position="416"/>
        <end position="443"/>
    </location>
</feature>
<evidence type="ECO:0000256" key="1">
    <source>
        <dbReference type="SAM" id="Coils"/>
    </source>
</evidence>
<dbReference type="AlphaFoldDB" id="A0A8B6D913"/>
<dbReference type="GO" id="GO:0034451">
    <property type="term" value="C:centriolar satellite"/>
    <property type="evidence" value="ECO:0007669"/>
    <property type="project" value="TreeGrafter"/>
</dbReference>
<dbReference type="PANTHER" id="PTHR31935:SF1">
    <property type="entry name" value="COILED-COIL DOMAIN-CONTAINING PROTEIN 13"/>
    <property type="match status" value="1"/>
</dbReference>
<feature type="region of interest" description="Disordered" evidence="2">
    <location>
        <begin position="18"/>
        <end position="43"/>
    </location>
</feature>
<keyword evidence="1" id="KW-0175">Coiled coil</keyword>
<keyword evidence="4" id="KW-1185">Reference proteome</keyword>
<organism evidence="3 4">
    <name type="scientific">Mytilus galloprovincialis</name>
    <name type="common">Mediterranean mussel</name>
    <dbReference type="NCBI Taxonomy" id="29158"/>
    <lineage>
        <taxon>Eukaryota</taxon>
        <taxon>Metazoa</taxon>
        <taxon>Spiralia</taxon>
        <taxon>Lophotrochozoa</taxon>
        <taxon>Mollusca</taxon>
        <taxon>Bivalvia</taxon>
        <taxon>Autobranchia</taxon>
        <taxon>Pteriomorphia</taxon>
        <taxon>Mytilida</taxon>
        <taxon>Mytiloidea</taxon>
        <taxon>Mytilidae</taxon>
        <taxon>Mytilinae</taxon>
        <taxon>Mytilus</taxon>
    </lineage>
</organism>
<dbReference type="EMBL" id="UYJE01003161">
    <property type="protein sequence ID" value="VDI17022.1"/>
    <property type="molecule type" value="Genomic_DNA"/>
</dbReference>
<feature type="coiled-coil region" evidence="1">
    <location>
        <begin position="643"/>
        <end position="670"/>
    </location>
</feature>
<dbReference type="Proteomes" id="UP000596742">
    <property type="component" value="Unassembled WGS sequence"/>
</dbReference>
<feature type="coiled-coil region" evidence="1">
    <location>
        <begin position="296"/>
        <end position="390"/>
    </location>
</feature>
<feature type="region of interest" description="Disordered" evidence="2">
    <location>
        <begin position="479"/>
        <end position="511"/>
    </location>
</feature>
<name>A0A8B6D913_MYTGA</name>
<dbReference type="InterPro" id="IPR038929">
    <property type="entry name" value="CCDC13"/>
</dbReference>